<dbReference type="Pfam" id="PF00014">
    <property type="entry name" value="Kunitz_BPTI"/>
    <property type="match status" value="1"/>
</dbReference>
<comment type="subcellular location">
    <subcellularLocation>
        <location evidence="1">Secreted</location>
    </subcellularLocation>
</comment>
<keyword evidence="10" id="KW-1185">Reference proteome</keyword>
<feature type="compositionally biased region" description="Basic and acidic residues" evidence="7">
    <location>
        <begin position="224"/>
        <end position="265"/>
    </location>
</feature>
<evidence type="ECO:0000256" key="6">
    <source>
        <dbReference type="ARBA" id="ARBA00023157"/>
    </source>
</evidence>
<protein>
    <recommendedName>
        <fullName evidence="8">BPTI/Kunitz inhibitor domain-containing protein</fullName>
    </recommendedName>
</protein>
<dbReference type="OrthoDB" id="4473401at2759"/>
<sequence>MDQHSYRSASNSLLDRTADRTQETFALQGDPSRTTHTSDLVAVLKYSLRQAVTSHEKEICNLPGSYGNCTATVVMWFHEILDHTCRELRYSGCGGNRNRFDSYEECYKACISAKGETDSVTISNPYKDSKRKESTIDLVSHAIIIPKDEGNVTENRNIKNTPEKRKGREDFNRKNKNKSENVNSTNRTIKRNKSYRKRKSRIKDGQRPVNIKKGIRKSTTNTNDENKVRKAEDKSGMDERENKAKNRQSRKENRGNCRQEHDGSGRARGKNMARKHCLYSKRRNTAMKNNSATEENNKRTGRRRLKKKRKNKNNEPTENPV</sequence>
<dbReference type="GO" id="GO:0005615">
    <property type="term" value="C:extracellular space"/>
    <property type="evidence" value="ECO:0007669"/>
    <property type="project" value="TreeGrafter"/>
</dbReference>
<dbReference type="Gene3D" id="4.10.410.10">
    <property type="entry name" value="Pancreatic trypsin inhibitor Kunitz domain"/>
    <property type="match status" value="1"/>
</dbReference>
<evidence type="ECO:0000256" key="3">
    <source>
        <dbReference type="ARBA" id="ARBA00022690"/>
    </source>
</evidence>
<keyword evidence="3" id="KW-0646">Protease inhibitor</keyword>
<organism evidence="9 10">
    <name type="scientific">Araneus ventricosus</name>
    <name type="common">Orbweaver spider</name>
    <name type="synonym">Epeira ventricosa</name>
    <dbReference type="NCBI Taxonomy" id="182803"/>
    <lineage>
        <taxon>Eukaryota</taxon>
        <taxon>Metazoa</taxon>
        <taxon>Ecdysozoa</taxon>
        <taxon>Arthropoda</taxon>
        <taxon>Chelicerata</taxon>
        <taxon>Arachnida</taxon>
        <taxon>Araneae</taxon>
        <taxon>Araneomorphae</taxon>
        <taxon>Entelegynae</taxon>
        <taxon>Araneoidea</taxon>
        <taxon>Araneidae</taxon>
        <taxon>Araneus</taxon>
    </lineage>
</organism>
<evidence type="ECO:0000259" key="8">
    <source>
        <dbReference type="PROSITE" id="PS50279"/>
    </source>
</evidence>
<dbReference type="InterPro" id="IPR036880">
    <property type="entry name" value="Kunitz_BPTI_sf"/>
</dbReference>
<dbReference type="SMART" id="SM00131">
    <property type="entry name" value="KU"/>
    <property type="match status" value="1"/>
</dbReference>
<evidence type="ECO:0000313" key="9">
    <source>
        <dbReference type="EMBL" id="GBO06391.1"/>
    </source>
</evidence>
<feature type="compositionally biased region" description="Basic residues" evidence="7">
    <location>
        <begin position="267"/>
        <end position="285"/>
    </location>
</feature>
<dbReference type="InterPro" id="IPR002223">
    <property type="entry name" value="Kunitz_BPTI"/>
</dbReference>
<reference evidence="9 10" key="1">
    <citation type="journal article" date="2019" name="Sci. Rep.">
        <title>Orb-weaving spider Araneus ventricosus genome elucidates the spidroin gene catalogue.</title>
        <authorList>
            <person name="Kono N."/>
            <person name="Nakamura H."/>
            <person name="Ohtoshi R."/>
            <person name="Moran D.A.P."/>
            <person name="Shinohara A."/>
            <person name="Yoshida Y."/>
            <person name="Fujiwara M."/>
            <person name="Mori M."/>
            <person name="Tomita M."/>
            <person name="Arakawa K."/>
        </authorList>
    </citation>
    <scope>NUCLEOTIDE SEQUENCE [LARGE SCALE GENOMIC DNA]</scope>
</reference>
<evidence type="ECO:0000256" key="1">
    <source>
        <dbReference type="ARBA" id="ARBA00004613"/>
    </source>
</evidence>
<evidence type="ECO:0000313" key="10">
    <source>
        <dbReference type="Proteomes" id="UP000499080"/>
    </source>
</evidence>
<feature type="compositionally biased region" description="Basic and acidic residues" evidence="7">
    <location>
        <begin position="161"/>
        <end position="179"/>
    </location>
</feature>
<feature type="domain" description="BPTI/Kunitz inhibitor" evidence="8">
    <location>
        <begin position="60"/>
        <end position="110"/>
    </location>
</feature>
<dbReference type="PANTHER" id="PTHR10083:SF217">
    <property type="entry name" value="BOOPHILIN-H2"/>
    <property type="match status" value="1"/>
</dbReference>
<dbReference type="SUPFAM" id="SSF57362">
    <property type="entry name" value="BPTI-like"/>
    <property type="match status" value="1"/>
</dbReference>
<feature type="compositionally biased region" description="Basic residues" evidence="7">
    <location>
        <begin position="299"/>
        <end position="311"/>
    </location>
</feature>
<dbReference type="AlphaFoldDB" id="A0A4Y2U2V9"/>
<gene>
    <name evidence="9" type="ORF">AVEN_237849_1</name>
</gene>
<accession>A0A4Y2U2V9</accession>
<name>A0A4Y2U2V9_ARAVE</name>
<keyword evidence="4" id="KW-0732">Signal</keyword>
<dbReference type="EMBL" id="BGPR01032738">
    <property type="protein sequence ID" value="GBO06391.1"/>
    <property type="molecule type" value="Genomic_DNA"/>
</dbReference>
<dbReference type="PRINTS" id="PR00759">
    <property type="entry name" value="BASICPTASE"/>
</dbReference>
<comment type="caution">
    <text evidence="9">The sequence shown here is derived from an EMBL/GenBank/DDBJ whole genome shotgun (WGS) entry which is preliminary data.</text>
</comment>
<feature type="compositionally biased region" description="Basic residues" evidence="7">
    <location>
        <begin position="188"/>
        <end position="201"/>
    </location>
</feature>
<dbReference type="Proteomes" id="UP000499080">
    <property type="component" value="Unassembled WGS sequence"/>
</dbReference>
<dbReference type="PROSITE" id="PS50279">
    <property type="entry name" value="BPTI_KUNITZ_2"/>
    <property type="match status" value="1"/>
</dbReference>
<keyword evidence="5" id="KW-0722">Serine protease inhibitor</keyword>
<proteinExistence type="predicted"/>
<dbReference type="PANTHER" id="PTHR10083">
    <property type="entry name" value="KUNITZ-TYPE PROTEASE INHIBITOR-RELATED"/>
    <property type="match status" value="1"/>
</dbReference>
<dbReference type="InterPro" id="IPR050098">
    <property type="entry name" value="TFPI/VKTCI-like"/>
</dbReference>
<dbReference type="GO" id="GO:0004867">
    <property type="term" value="F:serine-type endopeptidase inhibitor activity"/>
    <property type="evidence" value="ECO:0007669"/>
    <property type="project" value="UniProtKB-KW"/>
</dbReference>
<keyword evidence="6" id="KW-1015">Disulfide bond</keyword>
<evidence type="ECO:0000256" key="7">
    <source>
        <dbReference type="SAM" id="MobiDB-lite"/>
    </source>
</evidence>
<evidence type="ECO:0000256" key="4">
    <source>
        <dbReference type="ARBA" id="ARBA00022729"/>
    </source>
</evidence>
<evidence type="ECO:0000256" key="5">
    <source>
        <dbReference type="ARBA" id="ARBA00022900"/>
    </source>
</evidence>
<dbReference type="CDD" id="cd00109">
    <property type="entry name" value="Kunitz-type"/>
    <property type="match status" value="1"/>
</dbReference>
<keyword evidence="2" id="KW-0964">Secreted</keyword>
<feature type="region of interest" description="Disordered" evidence="7">
    <location>
        <begin position="153"/>
        <end position="321"/>
    </location>
</feature>
<evidence type="ECO:0000256" key="2">
    <source>
        <dbReference type="ARBA" id="ARBA00022525"/>
    </source>
</evidence>